<comment type="caution">
    <text evidence="1">The sequence shown here is derived from an EMBL/GenBank/DDBJ whole genome shotgun (WGS) entry which is preliminary data.</text>
</comment>
<dbReference type="Gene3D" id="3.80.10.10">
    <property type="entry name" value="Ribonuclease Inhibitor"/>
    <property type="match status" value="1"/>
</dbReference>
<proteinExistence type="predicted"/>
<gene>
    <name evidence="1" type="ORF">DLAC_09929</name>
</gene>
<protein>
    <recommendedName>
        <fullName evidence="3">F-box domain-containing protein</fullName>
    </recommendedName>
</protein>
<dbReference type="Proteomes" id="UP000076078">
    <property type="component" value="Unassembled WGS sequence"/>
</dbReference>
<sequence length="547" mass="63105">MVILTDKAIVQILNVLVDFYKPKEFNYFKFLGNVSMVCKHWYNDIIPQMKIHQVETINHTEVKKFQSMAKKDGAKLMYFMFQPEKIDNLDFVQAQVESFYFSDISPLPTFTGKMPYLKDLNVTVKVTTQLNEMLGNEGLKSLKSLTISKPERLTRFNLPVDLPNLSNLAANLTTLYFDDYIELENMEFLKQFEKLDELKLSVLPKASASLVTLLKDLKNLKIGNFFMITKTSEKEDFSELFEFLCGQNQIRDLIICNGSIPFQKIVDGVNKNTSIKHLQFRDCEFGSYSPAQTITNNTLVTCILEQHPIHQNWKTPSNLSKIYFYKIEAVFTADYFKKIHPKCASVIIVQNASEDSKLLCDLIKCNKKNFTYLEVRQPTRFSYGDNVDKINTKYVTSVFKAIDSNKFLGEVDIQIPTDYKVVESFLTSKHKTVYKLTVDNLKVFSMPKITKALLSNKTLKSIRLKYMNNDKRETYSEYIDGLCAIINGNHNLTTIAIDGPELSGSALPKDLEKFKTTIEKNHQFLNYLDVYETDFSAISYKHNISRY</sequence>
<dbReference type="InterPro" id="IPR032675">
    <property type="entry name" value="LRR_dom_sf"/>
</dbReference>
<accession>A0A151Z5N8</accession>
<dbReference type="SUPFAM" id="SSF52058">
    <property type="entry name" value="L domain-like"/>
    <property type="match status" value="1"/>
</dbReference>
<dbReference type="AlphaFoldDB" id="A0A151Z5N8"/>
<dbReference type="InParanoid" id="A0A151Z5N8"/>
<evidence type="ECO:0008006" key="3">
    <source>
        <dbReference type="Google" id="ProtNLM"/>
    </source>
</evidence>
<name>A0A151Z5N8_TIELA</name>
<evidence type="ECO:0000313" key="1">
    <source>
        <dbReference type="EMBL" id="KYQ89270.1"/>
    </source>
</evidence>
<dbReference type="EMBL" id="LODT01000041">
    <property type="protein sequence ID" value="KYQ89270.1"/>
    <property type="molecule type" value="Genomic_DNA"/>
</dbReference>
<organism evidence="1 2">
    <name type="scientific">Tieghemostelium lacteum</name>
    <name type="common">Slime mold</name>
    <name type="synonym">Dictyostelium lacteum</name>
    <dbReference type="NCBI Taxonomy" id="361077"/>
    <lineage>
        <taxon>Eukaryota</taxon>
        <taxon>Amoebozoa</taxon>
        <taxon>Evosea</taxon>
        <taxon>Eumycetozoa</taxon>
        <taxon>Dictyostelia</taxon>
        <taxon>Dictyosteliales</taxon>
        <taxon>Raperosteliaceae</taxon>
        <taxon>Tieghemostelium</taxon>
    </lineage>
</organism>
<evidence type="ECO:0000313" key="2">
    <source>
        <dbReference type="Proteomes" id="UP000076078"/>
    </source>
</evidence>
<reference evidence="1 2" key="1">
    <citation type="submission" date="2015-12" db="EMBL/GenBank/DDBJ databases">
        <title>Dictyostelia acquired genes for synthesis and detection of signals that induce cell-type specialization by lateral gene transfer from prokaryotes.</title>
        <authorList>
            <person name="Gloeckner G."/>
            <person name="Schaap P."/>
        </authorList>
    </citation>
    <scope>NUCLEOTIDE SEQUENCE [LARGE SCALE GENOMIC DNA]</scope>
    <source>
        <strain evidence="1 2">TK</strain>
    </source>
</reference>
<keyword evidence="2" id="KW-1185">Reference proteome</keyword>